<dbReference type="Proteomes" id="UP001152447">
    <property type="component" value="Unassembled WGS sequence"/>
</dbReference>
<keyword evidence="3" id="KW-1185">Reference proteome</keyword>
<evidence type="ECO:0000313" key="2">
    <source>
        <dbReference type="EMBL" id="CAH9051237.1"/>
    </source>
</evidence>
<dbReference type="Pfam" id="PF08818">
    <property type="entry name" value="DUF1801"/>
    <property type="match status" value="1"/>
</dbReference>
<feature type="domain" description="YdhG-like" evidence="1">
    <location>
        <begin position="19"/>
        <end position="120"/>
    </location>
</feature>
<evidence type="ECO:0000259" key="1">
    <source>
        <dbReference type="Pfam" id="PF08818"/>
    </source>
</evidence>
<dbReference type="InterPro" id="IPR014922">
    <property type="entry name" value="YdhG-like"/>
</dbReference>
<dbReference type="EMBL" id="CAMAPB010000003">
    <property type="protein sequence ID" value="CAH9051237.1"/>
    <property type="molecule type" value="Genomic_DNA"/>
</dbReference>
<name>A0A9W4QSP4_PSEHA</name>
<protein>
    <recommendedName>
        <fullName evidence="1">YdhG-like domain-containing protein</fullName>
    </recommendedName>
</protein>
<reference evidence="2" key="1">
    <citation type="submission" date="2022-07" db="EMBL/GenBank/DDBJ databases">
        <authorList>
            <person name="Criscuolo A."/>
        </authorList>
    </citation>
    <scope>NUCLEOTIDE SEQUENCE</scope>
    <source>
        <strain evidence="2">CIP103197</strain>
    </source>
</reference>
<gene>
    <name evidence="2" type="ORF">PSEHALCIP103_00363</name>
</gene>
<evidence type="ECO:0000313" key="3">
    <source>
        <dbReference type="Proteomes" id="UP001152447"/>
    </source>
</evidence>
<comment type="caution">
    <text evidence="2">The sequence shown here is derived from an EMBL/GenBank/DDBJ whole genome shotgun (WGS) entry which is preliminary data.</text>
</comment>
<sequence length="134" mass="15691">MDEVVKNRFEEYPEKVRLRLEELRTLILKLASDLELGEVEESLKWGEHSYSVKTGSPIRTDWKLKSPNQYYLFFNCQTKLIDTFRELHNDTLEFQGNRAIVLSLSSSFPEAEIKNCLELALTYQQRKHLPLLGA</sequence>
<dbReference type="SUPFAM" id="SSF159888">
    <property type="entry name" value="YdhG-like"/>
    <property type="match status" value="1"/>
</dbReference>
<dbReference type="AlphaFoldDB" id="A0A9W4QSP4"/>
<organism evidence="2 3">
    <name type="scientific">Pseudoalteromonas haloplanktis</name>
    <name type="common">Alteromonas haloplanktis</name>
    <dbReference type="NCBI Taxonomy" id="228"/>
    <lineage>
        <taxon>Bacteria</taxon>
        <taxon>Pseudomonadati</taxon>
        <taxon>Pseudomonadota</taxon>
        <taxon>Gammaproteobacteria</taxon>
        <taxon>Alteromonadales</taxon>
        <taxon>Pseudoalteromonadaceae</taxon>
        <taxon>Pseudoalteromonas</taxon>
    </lineage>
</organism>
<proteinExistence type="predicted"/>
<dbReference type="RefSeq" id="WP_054201741.1">
    <property type="nucleotide sequence ID" value="NZ_CAMAPB010000003.1"/>
</dbReference>
<accession>A0A9W4QSP4</accession>